<dbReference type="PANTHER" id="PTHR30036">
    <property type="entry name" value="D-XYLOSE-BINDING PERIPLASMIC PROTEIN"/>
    <property type="match status" value="1"/>
</dbReference>
<protein>
    <submittedName>
        <fullName evidence="6">Substrate-binding domain-containing protein</fullName>
    </submittedName>
</protein>
<dbReference type="PANTHER" id="PTHR30036:SF1">
    <property type="entry name" value="D-XYLOSE-BINDING PERIPLASMIC PROTEIN"/>
    <property type="match status" value="1"/>
</dbReference>
<dbReference type="SUPFAM" id="SSF53822">
    <property type="entry name" value="Periplasmic binding protein-like I"/>
    <property type="match status" value="1"/>
</dbReference>
<keyword evidence="2 4" id="KW-0732">Signal</keyword>
<feature type="region of interest" description="Disordered" evidence="3">
    <location>
        <begin position="24"/>
        <end position="46"/>
    </location>
</feature>
<feature type="chain" id="PRO_5046075357" evidence="4">
    <location>
        <begin position="22"/>
        <end position="386"/>
    </location>
</feature>
<dbReference type="RefSeq" id="WP_267563771.1">
    <property type="nucleotide sequence ID" value="NZ_JAPNTZ010000005.1"/>
</dbReference>
<evidence type="ECO:0000313" key="7">
    <source>
        <dbReference type="Proteomes" id="UP001151002"/>
    </source>
</evidence>
<comment type="caution">
    <text evidence="6">The sequence shown here is derived from an EMBL/GenBank/DDBJ whole genome shotgun (WGS) entry which is preliminary data.</text>
</comment>
<proteinExistence type="predicted"/>
<dbReference type="Gene3D" id="3.40.50.2300">
    <property type="match status" value="2"/>
</dbReference>
<name>A0ABT4AZH1_9ACTN</name>
<evidence type="ECO:0000256" key="2">
    <source>
        <dbReference type="ARBA" id="ARBA00022729"/>
    </source>
</evidence>
<dbReference type="InterPro" id="IPR028082">
    <property type="entry name" value="Peripla_BP_I"/>
</dbReference>
<evidence type="ECO:0000256" key="1">
    <source>
        <dbReference type="ARBA" id="ARBA00004196"/>
    </source>
</evidence>
<gene>
    <name evidence="6" type="ORF">OWR29_16710</name>
</gene>
<dbReference type="Pfam" id="PF13407">
    <property type="entry name" value="Peripla_BP_4"/>
    <property type="match status" value="1"/>
</dbReference>
<evidence type="ECO:0000259" key="5">
    <source>
        <dbReference type="Pfam" id="PF13407"/>
    </source>
</evidence>
<dbReference type="PROSITE" id="PS51257">
    <property type="entry name" value="PROKAR_LIPOPROTEIN"/>
    <property type="match status" value="1"/>
</dbReference>
<organism evidence="6 7">
    <name type="scientific">Paractinoplanes pyxinae</name>
    <dbReference type="NCBI Taxonomy" id="2997416"/>
    <lineage>
        <taxon>Bacteria</taxon>
        <taxon>Bacillati</taxon>
        <taxon>Actinomycetota</taxon>
        <taxon>Actinomycetes</taxon>
        <taxon>Micromonosporales</taxon>
        <taxon>Micromonosporaceae</taxon>
        <taxon>Paractinoplanes</taxon>
    </lineage>
</organism>
<feature type="domain" description="Periplasmic binding protein" evidence="5">
    <location>
        <begin position="47"/>
        <end position="311"/>
    </location>
</feature>
<dbReference type="EMBL" id="JAPNTZ010000005">
    <property type="protein sequence ID" value="MCY1139643.1"/>
    <property type="molecule type" value="Genomic_DNA"/>
</dbReference>
<feature type="signal peptide" evidence="4">
    <location>
        <begin position="1"/>
        <end position="21"/>
    </location>
</feature>
<keyword evidence="7" id="KW-1185">Reference proteome</keyword>
<dbReference type="InterPro" id="IPR050555">
    <property type="entry name" value="Bact_Solute-Bind_Prot2"/>
</dbReference>
<sequence length="386" mass="41334">MRKKLLAIAAVGLMATATMTACDDSGDSGDSGSNGGGNSSGNGKARIGVILPDTESSARWKNEDPKYLKAAFEEANVSAEIVNAQGDRARFVQIGEQMINSGVKVLVIANLDSISGKAVLDKAKEKKIPTIDYDRLTLNGGADYYVSFNNNEVGNLQAYGLIKCLQAKGAQNPVIAQLNGSPSDNNASLFKEGYDIPLNEKYDNAEFTKGPEQWVQDWDPDNATKIFEQMLSQAPNIRGVLAANDGIGDAVIKVLRKKGLAGKVPVTGQDATLEGLQNLLTGEQCMTVYKATKLEAVNAANLAVKLFNGEKPNVTNTLKDPESGAYVPFVSLPPAAITLETINKVVVDDKYIPQANLCKGKYLALCQQHGVGTFADDKKKDEDEDR</sequence>
<comment type="subcellular location">
    <subcellularLocation>
        <location evidence="1">Cell envelope</location>
    </subcellularLocation>
</comment>
<evidence type="ECO:0000256" key="3">
    <source>
        <dbReference type="SAM" id="MobiDB-lite"/>
    </source>
</evidence>
<evidence type="ECO:0000313" key="6">
    <source>
        <dbReference type="EMBL" id="MCY1139643.1"/>
    </source>
</evidence>
<accession>A0ABT4AZH1</accession>
<dbReference type="Proteomes" id="UP001151002">
    <property type="component" value="Unassembled WGS sequence"/>
</dbReference>
<reference evidence="6" key="1">
    <citation type="submission" date="2022-11" db="EMBL/GenBank/DDBJ databases">
        <authorList>
            <person name="Somphong A."/>
            <person name="Phongsopitanun W."/>
        </authorList>
    </citation>
    <scope>NUCLEOTIDE SEQUENCE</scope>
    <source>
        <strain evidence="6">Pm04-4</strain>
    </source>
</reference>
<dbReference type="InterPro" id="IPR025997">
    <property type="entry name" value="SBP_2_dom"/>
</dbReference>
<evidence type="ECO:0000256" key="4">
    <source>
        <dbReference type="SAM" id="SignalP"/>
    </source>
</evidence>